<name>A0A330L6H1_9BACT</name>
<dbReference type="AlphaFoldDB" id="A0A330L6H1"/>
<dbReference type="OrthoDB" id="123403at2"/>
<dbReference type="InterPro" id="IPR001789">
    <property type="entry name" value="Sig_transdc_resp-reg_receiver"/>
</dbReference>
<organism evidence="4 5">
    <name type="scientific">Nitrospira lenta</name>
    <dbReference type="NCBI Taxonomy" id="1436998"/>
    <lineage>
        <taxon>Bacteria</taxon>
        <taxon>Pseudomonadati</taxon>
        <taxon>Nitrospirota</taxon>
        <taxon>Nitrospiria</taxon>
        <taxon>Nitrospirales</taxon>
        <taxon>Nitrospiraceae</taxon>
        <taxon>Nitrospira</taxon>
    </lineage>
</organism>
<dbReference type="CDD" id="cd00156">
    <property type="entry name" value="REC"/>
    <property type="match status" value="1"/>
</dbReference>
<protein>
    <recommendedName>
        <fullName evidence="3">Response regulatory domain-containing protein</fullName>
    </recommendedName>
</protein>
<dbReference type="Pfam" id="PF00072">
    <property type="entry name" value="Response_reg"/>
    <property type="match status" value="1"/>
</dbReference>
<dbReference type="InterPro" id="IPR050595">
    <property type="entry name" value="Bact_response_regulator"/>
</dbReference>
<reference evidence="5" key="1">
    <citation type="submission" date="2018-04" db="EMBL/GenBank/DDBJ databases">
        <authorList>
            <person name="Lucker S."/>
            <person name="Sakoula D."/>
        </authorList>
    </citation>
    <scope>NUCLEOTIDE SEQUENCE [LARGE SCALE GENOMIC DNA]</scope>
</reference>
<dbReference type="PANTHER" id="PTHR44591">
    <property type="entry name" value="STRESS RESPONSE REGULATOR PROTEIN 1"/>
    <property type="match status" value="1"/>
</dbReference>
<sequence>METRATILVVDDSPDFQLFMKALLTEEHYAVRSSGDTLQATGVALRDKPALIVLDLGIPGGDGWVLLDRLKTNILTKHIPIVIVTGQTKSGLEHKSRLRGADGFFRKPIDKQAFIGTITTILAAHPPTHHTPSPFPPTAPRFLP</sequence>
<evidence type="ECO:0000313" key="5">
    <source>
        <dbReference type="Proteomes" id="UP000248168"/>
    </source>
</evidence>
<evidence type="ECO:0000256" key="1">
    <source>
        <dbReference type="ARBA" id="ARBA00022553"/>
    </source>
</evidence>
<keyword evidence="5" id="KW-1185">Reference proteome</keyword>
<evidence type="ECO:0000256" key="2">
    <source>
        <dbReference type="PROSITE-ProRule" id="PRU00169"/>
    </source>
</evidence>
<dbReference type="SUPFAM" id="SSF52172">
    <property type="entry name" value="CheY-like"/>
    <property type="match status" value="1"/>
</dbReference>
<dbReference type="Gene3D" id="3.40.50.2300">
    <property type="match status" value="1"/>
</dbReference>
<dbReference type="InterPro" id="IPR011006">
    <property type="entry name" value="CheY-like_superfamily"/>
</dbReference>
<dbReference type="Proteomes" id="UP000248168">
    <property type="component" value="Unassembled WGS sequence"/>
</dbReference>
<dbReference type="RefSeq" id="WP_121989744.1">
    <property type="nucleotide sequence ID" value="NZ_OUNR01000016.1"/>
</dbReference>
<feature type="modified residue" description="4-aspartylphosphate" evidence="2">
    <location>
        <position position="55"/>
    </location>
</feature>
<evidence type="ECO:0000313" key="4">
    <source>
        <dbReference type="EMBL" id="SPP65469.1"/>
    </source>
</evidence>
<dbReference type="EMBL" id="OUNR01000016">
    <property type="protein sequence ID" value="SPP65469.1"/>
    <property type="molecule type" value="Genomic_DNA"/>
</dbReference>
<gene>
    <name evidence="4" type="ORF">NITLEN_30383</name>
</gene>
<accession>A0A330L6H1</accession>
<keyword evidence="1 2" id="KW-0597">Phosphoprotein</keyword>
<dbReference type="GO" id="GO:0000160">
    <property type="term" value="P:phosphorelay signal transduction system"/>
    <property type="evidence" value="ECO:0007669"/>
    <property type="project" value="InterPro"/>
</dbReference>
<dbReference type="PANTHER" id="PTHR44591:SF23">
    <property type="entry name" value="CHEY SUBFAMILY"/>
    <property type="match status" value="1"/>
</dbReference>
<evidence type="ECO:0000259" key="3">
    <source>
        <dbReference type="PROSITE" id="PS50110"/>
    </source>
</evidence>
<feature type="domain" description="Response regulatory" evidence="3">
    <location>
        <begin position="6"/>
        <end position="122"/>
    </location>
</feature>
<proteinExistence type="predicted"/>
<dbReference type="SMART" id="SM00448">
    <property type="entry name" value="REC"/>
    <property type="match status" value="1"/>
</dbReference>
<dbReference type="InParanoid" id="A0A330L6H1"/>
<dbReference type="PROSITE" id="PS50110">
    <property type="entry name" value="RESPONSE_REGULATORY"/>
    <property type="match status" value="1"/>
</dbReference>